<accession>A0A4S2KNA4</accession>
<feature type="compositionally biased region" description="Basic and acidic residues" evidence="1">
    <location>
        <begin position="29"/>
        <end position="40"/>
    </location>
</feature>
<keyword evidence="3" id="KW-1185">Reference proteome</keyword>
<feature type="region of interest" description="Disordered" evidence="1">
    <location>
        <begin position="29"/>
        <end position="62"/>
    </location>
</feature>
<evidence type="ECO:0000313" key="2">
    <source>
        <dbReference type="EMBL" id="TGZ51205.1"/>
    </source>
</evidence>
<reference evidence="2 3" key="1">
    <citation type="journal article" date="2019" name="Philos. Trans. R. Soc. Lond., B, Biol. Sci.">
        <title>Ant behaviour and brain gene expression of defending hosts depend on the ecological success of the intruding social parasite.</title>
        <authorList>
            <person name="Kaur R."/>
            <person name="Stoldt M."/>
            <person name="Jongepier E."/>
            <person name="Feldmeyer B."/>
            <person name="Menzel F."/>
            <person name="Bornberg-Bauer E."/>
            <person name="Foitzik S."/>
        </authorList>
    </citation>
    <scope>NUCLEOTIDE SEQUENCE [LARGE SCALE GENOMIC DNA]</scope>
    <source>
        <tissue evidence="2">Whole body</tissue>
    </source>
</reference>
<dbReference type="Proteomes" id="UP000310200">
    <property type="component" value="Unassembled WGS sequence"/>
</dbReference>
<evidence type="ECO:0000313" key="3">
    <source>
        <dbReference type="Proteomes" id="UP000310200"/>
    </source>
</evidence>
<sequence length="176" mass="19576">MITKCGARVHSVPICRNVSVDPKTKRDFEQREARKWERASDGTLPSSSAKTKTTTTTTTTATLAGRQEQPCLRGGEYRNVVVAAAGERALWRCQGEGVHEGWMKSEEWGTRIRDGWLGWCCGVSRGAQEDDGGSRRIQGDRVESRGRTGVEEGVVWVLMDNKSSEIVYRVYCTDSC</sequence>
<name>A0A4S2KNA4_9HYME</name>
<evidence type="ECO:0000256" key="1">
    <source>
        <dbReference type="SAM" id="MobiDB-lite"/>
    </source>
</evidence>
<feature type="compositionally biased region" description="Low complexity" evidence="1">
    <location>
        <begin position="49"/>
        <end position="62"/>
    </location>
</feature>
<proteinExistence type="predicted"/>
<dbReference type="EMBL" id="QBLH01001744">
    <property type="protein sequence ID" value="TGZ51205.1"/>
    <property type="molecule type" value="Genomic_DNA"/>
</dbReference>
<gene>
    <name evidence="2" type="ORF">DBV15_03179</name>
</gene>
<organism evidence="2 3">
    <name type="scientific">Temnothorax longispinosus</name>
    <dbReference type="NCBI Taxonomy" id="300112"/>
    <lineage>
        <taxon>Eukaryota</taxon>
        <taxon>Metazoa</taxon>
        <taxon>Ecdysozoa</taxon>
        <taxon>Arthropoda</taxon>
        <taxon>Hexapoda</taxon>
        <taxon>Insecta</taxon>
        <taxon>Pterygota</taxon>
        <taxon>Neoptera</taxon>
        <taxon>Endopterygota</taxon>
        <taxon>Hymenoptera</taxon>
        <taxon>Apocrita</taxon>
        <taxon>Aculeata</taxon>
        <taxon>Formicoidea</taxon>
        <taxon>Formicidae</taxon>
        <taxon>Myrmicinae</taxon>
        <taxon>Temnothorax</taxon>
    </lineage>
</organism>
<protein>
    <submittedName>
        <fullName evidence="2">Uncharacterized protein</fullName>
    </submittedName>
</protein>
<dbReference type="AlphaFoldDB" id="A0A4S2KNA4"/>
<comment type="caution">
    <text evidence="2">The sequence shown here is derived from an EMBL/GenBank/DDBJ whole genome shotgun (WGS) entry which is preliminary data.</text>
</comment>